<dbReference type="SUPFAM" id="SSF53474">
    <property type="entry name" value="alpha/beta-Hydrolases"/>
    <property type="match status" value="1"/>
</dbReference>
<feature type="domain" description="AB hydrolase-1" evidence="1">
    <location>
        <begin position="43"/>
        <end position="297"/>
    </location>
</feature>
<dbReference type="InterPro" id="IPR000073">
    <property type="entry name" value="AB_hydrolase_1"/>
</dbReference>
<dbReference type="InterPro" id="IPR029058">
    <property type="entry name" value="AB_hydrolase_fold"/>
</dbReference>
<organism evidence="2 3">
    <name type="scientific">Comamonas faecalis</name>
    <dbReference type="NCBI Taxonomy" id="1387849"/>
    <lineage>
        <taxon>Bacteria</taxon>
        <taxon>Pseudomonadati</taxon>
        <taxon>Pseudomonadota</taxon>
        <taxon>Betaproteobacteria</taxon>
        <taxon>Burkholderiales</taxon>
        <taxon>Comamonadaceae</taxon>
        <taxon>Comamonas</taxon>
    </lineage>
</organism>
<keyword evidence="2" id="KW-0378">Hydrolase</keyword>
<gene>
    <name evidence="2" type="ORF">GCM10022279_29630</name>
</gene>
<reference evidence="3" key="1">
    <citation type="journal article" date="2019" name="Int. J. Syst. Evol. Microbiol.">
        <title>The Global Catalogue of Microorganisms (GCM) 10K type strain sequencing project: providing services to taxonomists for standard genome sequencing and annotation.</title>
        <authorList>
            <consortium name="The Broad Institute Genomics Platform"/>
            <consortium name="The Broad Institute Genome Sequencing Center for Infectious Disease"/>
            <person name="Wu L."/>
            <person name="Ma J."/>
        </authorList>
    </citation>
    <scope>NUCLEOTIDE SEQUENCE [LARGE SCALE GENOMIC DNA]</scope>
    <source>
        <strain evidence="3">JCM 17561</strain>
    </source>
</reference>
<comment type="caution">
    <text evidence="2">The sequence shown here is derived from an EMBL/GenBank/DDBJ whole genome shotgun (WGS) entry which is preliminary data.</text>
</comment>
<dbReference type="RefSeq" id="WP_344869889.1">
    <property type="nucleotide sequence ID" value="NZ_BAABBP010000036.1"/>
</dbReference>
<accession>A0ABP7RXU7</accession>
<proteinExistence type="predicted"/>
<keyword evidence="3" id="KW-1185">Reference proteome</keyword>
<dbReference type="GO" id="GO:0016787">
    <property type="term" value="F:hydrolase activity"/>
    <property type="evidence" value="ECO:0007669"/>
    <property type="project" value="UniProtKB-KW"/>
</dbReference>
<name>A0ABP7RXU7_9BURK</name>
<evidence type="ECO:0000313" key="2">
    <source>
        <dbReference type="EMBL" id="GAA4003813.1"/>
    </source>
</evidence>
<dbReference type="Pfam" id="PF12697">
    <property type="entry name" value="Abhydrolase_6"/>
    <property type="match status" value="1"/>
</dbReference>
<dbReference type="Gene3D" id="3.40.50.1820">
    <property type="entry name" value="alpha/beta hydrolase"/>
    <property type="match status" value="1"/>
</dbReference>
<dbReference type="Proteomes" id="UP001501627">
    <property type="component" value="Unassembled WGS sequence"/>
</dbReference>
<dbReference type="InterPro" id="IPR050266">
    <property type="entry name" value="AB_hydrolase_sf"/>
</dbReference>
<protein>
    <submittedName>
        <fullName evidence="2">Alpha/beta hydrolase</fullName>
    </submittedName>
</protein>
<dbReference type="PANTHER" id="PTHR43798">
    <property type="entry name" value="MONOACYLGLYCEROL LIPASE"/>
    <property type="match status" value="1"/>
</dbReference>
<dbReference type="PANTHER" id="PTHR43798:SF5">
    <property type="entry name" value="MONOACYLGLYCEROL LIPASE ABHD6"/>
    <property type="match status" value="1"/>
</dbReference>
<evidence type="ECO:0000259" key="1">
    <source>
        <dbReference type="Pfam" id="PF12697"/>
    </source>
</evidence>
<dbReference type="EMBL" id="BAABBP010000036">
    <property type="protein sequence ID" value="GAA4003813.1"/>
    <property type="molecule type" value="Genomic_DNA"/>
</dbReference>
<evidence type="ECO:0000313" key="3">
    <source>
        <dbReference type="Proteomes" id="UP001501627"/>
    </source>
</evidence>
<sequence>MIEPRLNYVPCPGAAAAGSDAPGHRMAYWEWNATGQPAHPHVIVCVHGLSRQGRDFDQLARALCGQARVVCPDVVGRGRSDWLADPQGYQVPLYAADMLALLAQLHAQGPIGTLDWVGTSMGGLIGMVLAGTPDAPLPVPLHRLVLNDVGPTIEWKALERIGQYLGAPAHFDTVEQGADALWASSSTFGPHTREQWLALSRPMLKPAPQGGWTLHYDPAIAVPYAAMTEQGAREGEQLLWKMYQAITAQVLVLHGAQSDLLTAQTVQRMLNAGPQAQVATFDGVGHAPTLVADDQVRAVQRFLLGAQAAGGQ</sequence>